<evidence type="ECO:0000313" key="3">
    <source>
        <dbReference type="EMBL" id="KAK7470402.1"/>
    </source>
</evidence>
<feature type="transmembrane region" description="Helical" evidence="2">
    <location>
        <begin position="34"/>
        <end position="58"/>
    </location>
</feature>
<dbReference type="Gene3D" id="3.40.50.150">
    <property type="entry name" value="Vaccinia Virus protein VP39"/>
    <property type="match status" value="1"/>
</dbReference>
<feature type="transmembrane region" description="Helical" evidence="2">
    <location>
        <begin position="212"/>
        <end position="229"/>
    </location>
</feature>
<sequence length="619" mass="68132">MSNAPDAYRLALKTAGGIIPLSLIVFTYERALNPLYASIPSAFLLDKFLFCAILVALVNPFFPLKSSHKLFFAGIVCSLAPNAAYWVPVWTTRRWKNPYWGPVLAHVAVLVPLALSFGNLVKSGRIRLSSGSDIVLRIGAAGASTFFSAFLSKKLWSRVAFLKNVSDDQIFLVHAFLAINAGIILLDLSKAVTKAKPIKGKKATPPSASSPLTRKAVALAVFLALWLSFSNRLLKSPVLPHPYPPTGNQEVKRVTKEPKPPAGLPFKHPSYPLIIHSSVQSTTGLIVVGEALENPDSPVHAVRYLRAAHSILGGVWVGSNVRSLDDEAPMYDARGVPLGDSIYGTFVLQEAARLVNSTGKGASKEDWKNALIIGLGTGISASAFHRHQMNLTIVEIDPAVYNAARRYFGLPDPGAENVFLEDARGWTAAKRAELESGKKMALYDIVVHDCFSGGGVPEQLYSVEFWNDLKKIVSPTGVVAVNIAGEINSKASRLVLYTLESVFPRCRAFYDSMDDIAEENYSEDFTNQVYFCTLSSEPLTFREPSIKDYVGSLLTRHMFQTLPKREVNLDVLRKSYINDSDLAVLSDSNNPLGKLQEEQGFDHWLLMRQVLPDVFWETY</sequence>
<dbReference type="Pfam" id="PF01564">
    <property type="entry name" value="Spermine_synth"/>
    <property type="match status" value="1"/>
</dbReference>
<feature type="transmembrane region" description="Helical" evidence="2">
    <location>
        <begin position="99"/>
        <end position="122"/>
    </location>
</feature>
<keyword evidence="2" id="KW-0472">Membrane</keyword>
<dbReference type="PANTHER" id="PTHR43317">
    <property type="entry name" value="THERMOSPERMINE SYNTHASE ACAULIS5"/>
    <property type="match status" value="1"/>
</dbReference>
<evidence type="ECO:0000256" key="1">
    <source>
        <dbReference type="ARBA" id="ARBA00023115"/>
    </source>
</evidence>
<dbReference type="SUPFAM" id="SSF53335">
    <property type="entry name" value="S-adenosyl-L-methionine-dependent methyltransferases"/>
    <property type="match status" value="1"/>
</dbReference>
<evidence type="ECO:0000313" key="4">
    <source>
        <dbReference type="Proteomes" id="UP001498398"/>
    </source>
</evidence>
<comment type="caution">
    <text evidence="3">The sequence shown here is derived from an EMBL/GenBank/DDBJ whole genome shotgun (WGS) entry which is preliminary data.</text>
</comment>
<dbReference type="NCBIfam" id="NF037959">
    <property type="entry name" value="MFS_SpdSyn"/>
    <property type="match status" value="1"/>
</dbReference>
<gene>
    <name evidence="3" type="ORF">VKT23_001829</name>
</gene>
<organism evidence="3 4">
    <name type="scientific">Marasmiellus scandens</name>
    <dbReference type="NCBI Taxonomy" id="2682957"/>
    <lineage>
        <taxon>Eukaryota</taxon>
        <taxon>Fungi</taxon>
        <taxon>Dikarya</taxon>
        <taxon>Basidiomycota</taxon>
        <taxon>Agaricomycotina</taxon>
        <taxon>Agaricomycetes</taxon>
        <taxon>Agaricomycetidae</taxon>
        <taxon>Agaricales</taxon>
        <taxon>Marasmiineae</taxon>
        <taxon>Omphalotaceae</taxon>
        <taxon>Marasmiellus</taxon>
    </lineage>
</organism>
<feature type="transmembrane region" description="Helical" evidence="2">
    <location>
        <begin position="134"/>
        <end position="151"/>
    </location>
</feature>
<dbReference type="InterPro" id="IPR029063">
    <property type="entry name" value="SAM-dependent_MTases_sf"/>
</dbReference>
<evidence type="ECO:0000256" key="2">
    <source>
        <dbReference type="SAM" id="Phobius"/>
    </source>
</evidence>
<keyword evidence="2" id="KW-1133">Transmembrane helix</keyword>
<keyword evidence="1" id="KW-0620">Polyamine biosynthesis</keyword>
<keyword evidence="4" id="KW-1185">Reference proteome</keyword>
<dbReference type="EMBL" id="JBANRG010000002">
    <property type="protein sequence ID" value="KAK7470402.1"/>
    <property type="molecule type" value="Genomic_DNA"/>
</dbReference>
<feature type="transmembrane region" description="Helical" evidence="2">
    <location>
        <begin position="70"/>
        <end position="87"/>
    </location>
</feature>
<evidence type="ECO:0008006" key="5">
    <source>
        <dbReference type="Google" id="ProtNLM"/>
    </source>
</evidence>
<dbReference type="Proteomes" id="UP001498398">
    <property type="component" value="Unassembled WGS sequence"/>
</dbReference>
<feature type="transmembrane region" description="Helical" evidence="2">
    <location>
        <begin position="7"/>
        <end position="28"/>
    </location>
</feature>
<protein>
    <recommendedName>
        <fullName evidence="5">Spermidine synthase</fullName>
    </recommendedName>
</protein>
<proteinExistence type="predicted"/>
<keyword evidence="2" id="KW-0812">Transmembrane</keyword>
<dbReference type="PANTHER" id="PTHR43317:SF1">
    <property type="entry name" value="THERMOSPERMINE SYNTHASE ACAULIS5"/>
    <property type="match status" value="1"/>
</dbReference>
<name>A0ABR1K478_9AGAR</name>
<feature type="transmembrane region" description="Helical" evidence="2">
    <location>
        <begin position="171"/>
        <end position="192"/>
    </location>
</feature>
<accession>A0ABR1K478</accession>
<reference evidence="3 4" key="1">
    <citation type="submission" date="2024-01" db="EMBL/GenBank/DDBJ databases">
        <title>A draft genome for the cacao thread blight pathogen Marasmiellus scandens.</title>
        <authorList>
            <person name="Baruah I.K."/>
            <person name="Leung J."/>
            <person name="Bukari Y."/>
            <person name="Amoako-Attah I."/>
            <person name="Meinhardt L.W."/>
            <person name="Bailey B.A."/>
            <person name="Cohen S.P."/>
        </authorList>
    </citation>
    <scope>NUCLEOTIDE SEQUENCE [LARGE SCALE GENOMIC DNA]</scope>
    <source>
        <strain evidence="3 4">GH-19</strain>
    </source>
</reference>